<dbReference type="Ensembl" id="ENSSANT00000081373.1">
    <property type="protein sequence ID" value="ENSSANP00000076567.1"/>
    <property type="gene ID" value="ENSSANG00000038115.1"/>
</dbReference>
<name>A0A671R058_9TELE</name>
<proteinExistence type="predicted"/>
<dbReference type="Pfam" id="PF22581">
    <property type="entry name" value="CIMIP3"/>
    <property type="match status" value="1"/>
</dbReference>
<dbReference type="PANTHER" id="PTHR35444:SF1">
    <property type="entry name" value="RIKEN CDNA 1700001C19 GENE"/>
    <property type="match status" value="1"/>
</dbReference>
<dbReference type="Proteomes" id="UP000472260">
    <property type="component" value="Unassembled WGS sequence"/>
</dbReference>
<dbReference type="PANTHER" id="PTHR35444">
    <property type="entry name" value="RIKEN CDNA 1700001C19 GENE"/>
    <property type="match status" value="1"/>
</dbReference>
<dbReference type="InterPro" id="IPR054446">
    <property type="entry name" value="CIMIP3-like"/>
</dbReference>
<evidence type="ECO:0000256" key="1">
    <source>
        <dbReference type="SAM" id="MobiDB-lite"/>
    </source>
</evidence>
<sequence>MLKCSYINQALVEMQGSIRSPNAPPERLQTHPDTSGNSLRPFCTAQKPACGFGFSWRTDHRRKRNGLQACNPVKWRSQCVSKPQ</sequence>
<feature type="region of interest" description="Disordered" evidence="1">
    <location>
        <begin position="16"/>
        <end position="39"/>
    </location>
</feature>
<evidence type="ECO:0000313" key="2">
    <source>
        <dbReference type="Ensembl" id="ENSSANP00000076567.1"/>
    </source>
</evidence>
<accession>A0A671R058</accession>
<reference evidence="2" key="1">
    <citation type="submission" date="2025-08" db="UniProtKB">
        <authorList>
            <consortium name="Ensembl"/>
        </authorList>
    </citation>
    <scope>IDENTIFICATION</scope>
</reference>
<dbReference type="AlphaFoldDB" id="A0A671R058"/>
<organism evidence="2 3">
    <name type="scientific">Sinocyclocheilus anshuiensis</name>
    <dbReference type="NCBI Taxonomy" id="1608454"/>
    <lineage>
        <taxon>Eukaryota</taxon>
        <taxon>Metazoa</taxon>
        <taxon>Chordata</taxon>
        <taxon>Craniata</taxon>
        <taxon>Vertebrata</taxon>
        <taxon>Euteleostomi</taxon>
        <taxon>Actinopterygii</taxon>
        <taxon>Neopterygii</taxon>
        <taxon>Teleostei</taxon>
        <taxon>Ostariophysi</taxon>
        <taxon>Cypriniformes</taxon>
        <taxon>Cyprinidae</taxon>
        <taxon>Cyprininae</taxon>
        <taxon>Sinocyclocheilus</taxon>
    </lineage>
</organism>
<protein>
    <submittedName>
        <fullName evidence="2">Uncharacterized protein</fullName>
    </submittedName>
</protein>
<evidence type="ECO:0000313" key="3">
    <source>
        <dbReference type="Proteomes" id="UP000472260"/>
    </source>
</evidence>
<reference evidence="2" key="2">
    <citation type="submission" date="2025-09" db="UniProtKB">
        <authorList>
            <consortium name="Ensembl"/>
        </authorList>
    </citation>
    <scope>IDENTIFICATION</scope>
</reference>
<keyword evidence="3" id="KW-1185">Reference proteome</keyword>